<feature type="transmembrane region" description="Helical" evidence="1">
    <location>
        <begin position="96"/>
        <end position="118"/>
    </location>
</feature>
<sequence>MKKQNIILALLVTAVFSLRWQNCLPFSGKMPVITNSDVMSIWGRYLIFAKENFSFPLGSIKSLSFPFQTANITRAFPLFSLILKFLSKIFPLLGKFYYFPLVEIMAVFLTAYFTCLLLDKFKVRWWPIKLLGAVLVSLSPALLFRSSFYYGISMQVYYFPLYLIFSYLYICFYKKPSWRLAVILALVFPLSSLIAYYLSFGISFIFLVLLGFNILEFTINKKKVNQKRLIRGLFAFVLGLFLSSVVFSILGNQDNLKVPPETSLFTTRFRTNWGYGGGFGSGFHVADVLTLFIPPEESPDLLKEIGMGPTAYLAKAGFPLTSRHLQAGQYEGFAYLGTVTISLLLFYVLIGVFNFYKNPRSFLMKLRMKWTAKIFFLDHFFSLPFIFASAAFLLYVLSWGNIIHLGGIRFNDLPTPTLLIAMFWRQFIFVRSIGRFAIPLMLFITLGLVVYLNKFLQIYLLKTKKKREFLVILLMVFLSIAHIGEIKGYLKAPEKVVYGNEITQLFSKKDQMLIKRVTQDKKALIIAPKLRSGLEWEKIGYALALYSSAPLSGATVGAPGEREEHLKQYDKDISDIISGNVKELVDRYGEIVIVVKSEQAEEIIKKSNFDLKYNKLDNSKVAILTLVN</sequence>
<protein>
    <recommendedName>
        <fullName evidence="4">Glycosyltransferase RgtA/B/C/D-like domain-containing protein</fullName>
    </recommendedName>
</protein>
<name>A0A2H0W964_9BACT</name>
<feature type="transmembrane region" description="Helical" evidence="1">
    <location>
        <begin position="376"/>
        <end position="397"/>
    </location>
</feature>
<keyword evidence="1" id="KW-0812">Transmembrane</keyword>
<feature type="transmembrane region" description="Helical" evidence="1">
    <location>
        <begin position="436"/>
        <end position="456"/>
    </location>
</feature>
<comment type="caution">
    <text evidence="2">The sequence shown here is derived from an EMBL/GenBank/DDBJ whole genome shotgun (WGS) entry which is preliminary data.</text>
</comment>
<feature type="transmembrane region" description="Helical" evidence="1">
    <location>
        <begin position="232"/>
        <end position="250"/>
    </location>
</feature>
<accession>A0A2H0W964</accession>
<dbReference type="AlphaFoldDB" id="A0A2H0W964"/>
<keyword evidence="1" id="KW-0472">Membrane</keyword>
<feature type="transmembrane region" description="Helical" evidence="1">
    <location>
        <begin position="180"/>
        <end position="198"/>
    </location>
</feature>
<gene>
    <name evidence="2" type="ORF">COT75_02945</name>
</gene>
<feature type="transmembrane region" description="Helical" evidence="1">
    <location>
        <begin position="156"/>
        <end position="173"/>
    </location>
</feature>
<dbReference type="Proteomes" id="UP000230093">
    <property type="component" value="Unassembled WGS sequence"/>
</dbReference>
<dbReference type="EMBL" id="PEZT01000016">
    <property type="protein sequence ID" value="PIS09192.1"/>
    <property type="molecule type" value="Genomic_DNA"/>
</dbReference>
<evidence type="ECO:0000313" key="3">
    <source>
        <dbReference type="Proteomes" id="UP000230093"/>
    </source>
</evidence>
<reference evidence="3" key="1">
    <citation type="submission" date="2017-09" db="EMBL/GenBank/DDBJ databases">
        <title>Depth-based differentiation of microbial function through sediment-hosted aquifers and enrichment of novel symbionts in the deep terrestrial subsurface.</title>
        <authorList>
            <person name="Probst A.J."/>
            <person name="Ladd B."/>
            <person name="Jarett J.K."/>
            <person name="Geller-Mcgrath D.E."/>
            <person name="Sieber C.M.K."/>
            <person name="Emerson J.B."/>
            <person name="Anantharaman K."/>
            <person name="Thomas B.C."/>
            <person name="Malmstrom R."/>
            <person name="Stieglmeier M."/>
            <person name="Klingl A."/>
            <person name="Woyke T."/>
            <person name="Ryan C.M."/>
            <person name="Banfield J.F."/>
        </authorList>
    </citation>
    <scope>NUCLEOTIDE SEQUENCE [LARGE SCALE GENOMIC DNA]</scope>
</reference>
<evidence type="ECO:0008006" key="4">
    <source>
        <dbReference type="Google" id="ProtNLM"/>
    </source>
</evidence>
<feature type="transmembrane region" description="Helical" evidence="1">
    <location>
        <begin position="468"/>
        <end position="484"/>
    </location>
</feature>
<feature type="transmembrane region" description="Helical" evidence="1">
    <location>
        <begin position="130"/>
        <end position="150"/>
    </location>
</feature>
<proteinExistence type="predicted"/>
<keyword evidence="1" id="KW-1133">Transmembrane helix</keyword>
<organism evidence="2 3">
    <name type="scientific">Candidatus Beckwithbacteria bacterium CG10_big_fil_rev_8_21_14_0_10_34_10</name>
    <dbReference type="NCBI Taxonomy" id="1974495"/>
    <lineage>
        <taxon>Bacteria</taxon>
        <taxon>Candidatus Beckwithiibacteriota</taxon>
    </lineage>
</organism>
<feature type="transmembrane region" description="Helical" evidence="1">
    <location>
        <begin position="333"/>
        <end position="356"/>
    </location>
</feature>
<evidence type="ECO:0000256" key="1">
    <source>
        <dbReference type="SAM" id="Phobius"/>
    </source>
</evidence>
<evidence type="ECO:0000313" key="2">
    <source>
        <dbReference type="EMBL" id="PIS09192.1"/>
    </source>
</evidence>